<dbReference type="AlphaFoldDB" id="A0A5C5WUM3"/>
<dbReference type="Gene3D" id="3.60.21.10">
    <property type="match status" value="1"/>
</dbReference>
<organism evidence="2 3">
    <name type="scientific">Rubripirellula amarantea</name>
    <dbReference type="NCBI Taxonomy" id="2527999"/>
    <lineage>
        <taxon>Bacteria</taxon>
        <taxon>Pseudomonadati</taxon>
        <taxon>Planctomycetota</taxon>
        <taxon>Planctomycetia</taxon>
        <taxon>Pirellulales</taxon>
        <taxon>Pirellulaceae</taxon>
        <taxon>Rubripirellula</taxon>
    </lineage>
</organism>
<dbReference type="EMBL" id="SJPI01000001">
    <property type="protein sequence ID" value="TWT53791.1"/>
    <property type="molecule type" value="Genomic_DNA"/>
</dbReference>
<dbReference type="SUPFAM" id="SSF56300">
    <property type="entry name" value="Metallo-dependent phosphatases"/>
    <property type="match status" value="1"/>
</dbReference>
<comment type="caution">
    <text evidence="2">The sequence shown here is derived from an EMBL/GenBank/DDBJ whole genome shotgun (WGS) entry which is preliminary data.</text>
</comment>
<dbReference type="PANTHER" id="PTHR39323">
    <property type="entry name" value="BLR1149 PROTEIN"/>
    <property type="match status" value="1"/>
</dbReference>
<evidence type="ECO:0000259" key="1">
    <source>
        <dbReference type="Pfam" id="PF00149"/>
    </source>
</evidence>
<dbReference type="InterPro" id="IPR026336">
    <property type="entry name" value="PdeM-like"/>
</dbReference>
<keyword evidence="3" id="KW-1185">Reference proteome</keyword>
<dbReference type="Pfam" id="PF00149">
    <property type="entry name" value="Metallophos"/>
    <property type="match status" value="1"/>
</dbReference>
<dbReference type="RefSeq" id="WP_146513941.1">
    <property type="nucleotide sequence ID" value="NZ_SJPI01000001.1"/>
</dbReference>
<dbReference type="PANTHER" id="PTHR39323:SF1">
    <property type="entry name" value="BLR1149 PROTEIN"/>
    <property type="match status" value="1"/>
</dbReference>
<feature type="domain" description="Calcineurin-like phosphoesterase" evidence="1">
    <location>
        <begin position="30"/>
        <end position="118"/>
    </location>
</feature>
<evidence type="ECO:0000313" key="2">
    <source>
        <dbReference type="EMBL" id="TWT53791.1"/>
    </source>
</evidence>
<accession>A0A5C5WUM3</accession>
<protein>
    <submittedName>
        <fullName evidence="2">Calcineurin-like phosphoesterase superfamily domain protein</fullName>
    </submittedName>
</protein>
<dbReference type="InterPro" id="IPR029052">
    <property type="entry name" value="Metallo-depent_PP-like"/>
</dbReference>
<name>A0A5C5WUM3_9BACT</name>
<dbReference type="NCBIfam" id="TIGR04123">
    <property type="entry name" value="P_estr_lig_assc"/>
    <property type="match status" value="1"/>
</dbReference>
<gene>
    <name evidence="2" type="ORF">Pla22_14240</name>
</gene>
<reference evidence="2 3" key="1">
    <citation type="submission" date="2019-02" db="EMBL/GenBank/DDBJ databases">
        <title>Deep-cultivation of Planctomycetes and their phenomic and genomic characterization uncovers novel biology.</title>
        <authorList>
            <person name="Wiegand S."/>
            <person name="Jogler M."/>
            <person name="Boedeker C."/>
            <person name="Pinto D."/>
            <person name="Vollmers J."/>
            <person name="Rivas-Marin E."/>
            <person name="Kohn T."/>
            <person name="Peeters S.H."/>
            <person name="Heuer A."/>
            <person name="Rast P."/>
            <person name="Oberbeckmann S."/>
            <person name="Bunk B."/>
            <person name="Jeske O."/>
            <person name="Meyerdierks A."/>
            <person name="Storesund J.E."/>
            <person name="Kallscheuer N."/>
            <person name="Luecker S."/>
            <person name="Lage O.M."/>
            <person name="Pohl T."/>
            <person name="Merkel B.J."/>
            <person name="Hornburger P."/>
            <person name="Mueller R.-W."/>
            <person name="Bruemmer F."/>
            <person name="Labrenz M."/>
            <person name="Spormann A.M."/>
            <person name="Op Den Camp H."/>
            <person name="Overmann J."/>
            <person name="Amann R."/>
            <person name="Jetten M.S.M."/>
            <person name="Mascher T."/>
            <person name="Medema M.H."/>
            <person name="Devos D.P."/>
            <person name="Kaster A.-K."/>
            <person name="Ovreas L."/>
            <person name="Rohde M."/>
            <person name="Galperin M.Y."/>
            <person name="Jogler C."/>
        </authorList>
    </citation>
    <scope>NUCLEOTIDE SEQUENCE [LARGE SCALE GENOMIC DNA]</scope>
    <source>
        <strain evidence="2 3">Pla22</strain>
    </source>
</reference>
<dbReference type="InterPro" id="IPR024173">
    <property type="entry name" value="Pesterase_MJ0037-like"/>
</dbReference>
<dbReference type="InterPro" id="IPR004843">
    <property type="entry name" value="Calcineurin-like_PHP"/>
</dbReference>
<evidence type="ECO:0000313" key="3">
    <source>
        <dbReference type="Proteomes" id="UP000316598"/>
    </source>
</evidence>
<proteinExistence type="predicted"/>
<dbReference type="PIRSF" id="PIRSF000887">
    <property type="entry name" value="Pesterase_MJ0037"/>
    <property type="match status" value="1"/>
</dbReference>
<sequence length="222" mass="24115">MPSSINVQLAHHQFKLLADRGMYWPDQQTLFVSDTHFGKAATFRRHGIPVPVGSTEGTLAMIAGMLTQTQASRLTILGDMFHARSSLSHDVTRSLESFMDRFADVGITLVRGNHDARVGDLPSSWPIEIVEPGITIEGVSLGHVPGPVPPGADLFLCGHIHPAVRLVINRESFGKHSCFWHSAGCMVLPAIGEFTGTHVVELAKGDQAWIVSEGEIHETPVL</sequence>
<dbReference type="OrthoDB" id="9795838at2"/>
<dbReference type="GO" id="GO:0016787">
    <property type="term" value="F:hydrolase activity"/>
    <property type="evidence" value="ECO:0007669"/>
    <property type="project" value="InterPro"/>
</dbReference>
<dbReference type="Proteomes" id="UP000316598">
    <property type="component" value="Unassembled WGS sequence"/>
</dbReference>